<dbReference type="InterPro" id="IPR021493">
    <property type="entry name" value="DUF3147"/>
</dbReference>
<organism evidence="2 3">
    <name type="scientific">Paenibacillus favisporus</name>
    <dbReference type="NCBI Taxonomy" id="221028"/>
    <lineage>
        <taxon>Bacteria</taxon>
        <taxon>Bacillati</taxon>
        <taxon>Bacillota</taxon>
        <taxon>Bacilli</taxon>
        <taxon>Bacillales</taxon>
        <taxon>Paenibacillaceae</taxon>
        <taxon>Paenibacillus</taxon>
    </lineage>
</organism>
<reference evidence="2 3" key="1">
    <citation type="submission" date="2024-06" db="EMBL/GenBank/DDBJ databases">
        <title>Genomic Encyclopedia of Type Strains, Phase IV (KMG-IV): sequencing the most valuable type-strain genomes for metagenomic binning, comparative biology and taxonomic classification.</title>
        <authorList>
            <person name="Goeker M."/>
        </authorList>
    </citation>
    <scope>NUCLEOTIDE SEQUENCE [LARGE SCALE GENOMIC DNA]</scope>
    <source>
        <strain evidence="2 3">DSM 17253</strain>
    </source>
</reference>
<gene>
    <name evidence="2" type="ORF">ABID47_002431</name>
</gene>
<proteinExistence type="predicted"/>
<comment type="caution">
    <text evidence="2">The sequence shown here is derived from an EMBL/GenBank/DDBJ whole genome shotgun (WGS) entry which is preliminary data.</text>
</comment>
<dbReference type="Pfam" id="PF11345">
    <property type="entry name" value="DUF3147"/>
    <property type="match status" value="1"/>
</dbReference>
<feature type="transmembrane region" description="Helical" evidence="1">
    <location>
        <begin position="35"/>
        <end position="54"/>
    </location>
</feature>
<evidence type="ECO:0000313" key="2">
    <source>
        <dbReference type="EMBL" id="MET3545820.1"/>
    </source>
</evidence>
<dbReference type="EMBL" id="JBEPLV010000002">
    <property type="protein sequence ID" value="MET3545820.1"/>
    <property type="molecule type" value="Genomic_DNA"/>
</dbReference>
<name>A0ABV2F242_9BACL</name>
<sequence>MALAHLSLIGILLRFLLGGAAVVAASLIAKRAGGAVGGIFAAFPAVFLAALLTMRFDYGDRELVAHSIDLSQGALIGMAINVACAAAAGYLCTSRGWKKGLTLSVGGWLLVSFTISYVLFSL</sequence>
<accession>A0ABV2F242</accession>
<keyword evidence="1" id="KW-0812">Transmembrane</keyword>
<feature type="transmembrane region" description="Helical" evidence="1">
    <location>
        <begin position="6"/>
        <end position="28"/>
    </location>
</feature>
<feature type="transmembrane region" description="Helical" evidence="1">
    <location>
        <begin position="74"/>
        <end position="93"/>
    </location>
</feature>
<keyword evidence="1" id="KW-1133">Transmembrane helix</keyword>
<keyword evidence="1" id="KW-0472">Membrane</keyword>
<feature type="transmembrane region" description="Helical" evidence="1">
    <location>
        <begin position="100"/>
        <end position="120"/>
    </location>
</feature>
<keyword evidence="3" id="KW-1185">Reference proteome</keyword>
<protein>
    <recommendedName>
        <fullName evidence="4">DUF3147 family protein</fullName>
    </recommendedName>
</protein>
<evidence type="ECO:0008006" key="4">
    <source>
        <dbReference type="Google" id="ProtNLM"/>
    </source>
</evidence>
<evidence type="ECO:0000256" key="1">
    <source>
        <dbReference type="SAM" id="Phobius"/>
    </source>
</evidence>
<dbReference type="Proteomes" id="UP001549098">
    <property type="component" value="Unassembled WGS sequence"/>
</dbReference>
<evidence type="ECO:0000313" key="3">
    <source>
        <dbReference type="Proteomes" id="UP001549098"/>
    </source>
</evidence>